<evidence type="ECO:0000256" key="1">
    <source>
        <dbReference type="SAM" id="MobiDB-lite"/>
    </source>
</evidence>
<feature type="region of interest" description="Disordered" evidence="1">
    <location>
        <begin position="132"/>
        <end position="176"/>
    </location>
</feature>
<protein>
    <submittedName>
        <fullName evidence="2">Uncharacterized protein</fullName>
    </submittedName>
</protein>
<gene>
    <name evidence="2" type="ORF">M407DRAFT_21760</name>
</gene>
<accession>A0A0C3QMQ2</accession>
<feature type="compositionally biased region" description="Low complexity" evidence="1">
    <location>
        <begin position="49"/>
        <end position="66"/>
    </location>
</feature>
<dbReference type="EMBL" id="KN822986">
    <property type="protein sequence ID" value="KIO29191.1"/>
    <property type="molecule type" value="Genomic_DNA"/>
</dbReference>
<dbReference type="HOGENOM" id="CLU_1215564_0_0_1"/>
<feature type="region of interest" description="Disordered" evidence="1">
    <location>
        <begin position="44"/>
        <end position="72"/>
    </location>
</feature>
<feature type="compositionally biased region" description="Low complexity" evidence="1">
    <location>
        <begin position="135"/>
        <end position="146"/>
    </location>
</feature>
<organism evidence="2 3">
    <name type="scientific">Tulasnella calospora MUT 4182</name>
    <dbReference type="NCBI Taxonomy" id="1051891"/>
    <lineage>
        <taxon>Eukaryota</taxon>
        <taxon>Fungi</taxon>
        <taxon>Dikarya</taxon>
        <taxon>Basidiomycota</taxon>
        <taxon>Agaricomycotina</taxon>
        <taxon>Agaricomycetes</taxon>
        <taxon>Cantharellales</taxon>
        <taxon>Tulasnellaceae</taxon>
        <taxon>Tulasnella</taxon>
    </lineage>
</organism>
<dbReference type="OrthoDB" id="3242721at2759"/>
<proteinExistence type="predicted"/>
<reference evidence="3" key="2">
    <citation type="submission" date="2015-01" db="EMBL/GenBank/DDBJ databases">
        <title>Evolutionary Origins and Diversification of the Mycorrhizal Mutualists.</title>
        <authorList>
            <consortium name="DOE Joint Genome Institute"/>
            <consortium name="Mycorrhizal Genomics Consortium"/>
            <person name="Kohler A."/>
            <person name="Kuo A."/>
            <person name="Nagy L.G."/>
            <person name="Floudas D."/>
            <person name="Copeland A."/>
            <person name="Barry K.W."/>
            <person name="Cichocki N."/>
            <person name="Veneault-Fourrey C."/>
            <person name="LaButti K."/>
            <person name="Lindquist E.A."/>
            <person name="Lipzen A."/>
            <person name="Lundell T."/>
            <person name="Morin E."/>
            <person name="Murat C."/>
            <person name="Riley R."/>
            <person name="Ohm R."/>
            <person name="Sun H."/>
            <person name="Tunlid A."/>
            <person name="Henrissat B."/>
            <person name="Grigoriev I.V."/>
            <person name="Hibbett D.S."/>
            <person name="Martin F."/>
        </authorList>
    </citation>
    <scope>NUCLEOTIDE SEQUENCE [LARGE SCALE GENOMIC DNA]</scope>
    <source>
        <strain evidence="3">MUT 4182</strain>
    </source>
</reference>
<reference evidence="2 3" key="1">
    <citation type="submission" date="2014-04" db="EMBL/GenBank/DDBJ databases">
        <authorList>
            <consortium name="DOE Joint Genome Institute"/>
            <person name="Kuo A."/>
            <person name="Girlanda M."/>
            <person name="Perotto S."/>
            <person name="Kohler A."/>
            <person name="Nagy L.G."/>
            <person name="Floudas D."/>
            <person name="Copeland A."/>
            <person name="Barry K.W."/>
            <person name="Cichocki N."/>
            <person name="Veneault-Fourrey C."/>
            <person name="LaButti K."/>
            <person name="Lindquist E.A."/>
            <person name="Lipzen A."/>
            <person name="Lundell T."/>
            <person name="Morin E."/>
            <person name="Murat C."/>
            <person name="Sun H."/>
            <person name="Tunlid A."/>
            <person name="Henrissat B."/>
            <person name="Grigoriev I.V."/>
            <person name="Hibbett D.S."/>
            <person name="Martin F."/>
            <person name="Nordberg H.P."/>
            <person name="Cantor M.N."/>
            <person name="Hua S.X."/>
        </authorList>
    </citation>
    <scope>NUCLEOTIDE SEQUENCE [LARGE SCALE GENOMIC DNA]</scope>
    <source>
        <strain evidence="2 3">MUT 4182</strain>
    </source>
</reference>
<evidence type="ECO:0000313" key="3">
    <source>
        <dbReference type="Proteomes" id="UP000054248"/>
    </source>
</evidence>
<name>A0A0C3QMQ2_9AGAM</name>
<keyword evidence="3" id="KW-1185">Reference proteome</keyword>
<sequence length="228" mass="25433">MEDLCIAAPRPLRLFTPVVHRPRPRIVSAPVEAFARFSLSDDPIDDLRPTASSPQSNSSPNPSPATYNDPTIGATHVVYDSSSTRPGLPEETLEEFFAILRPPIFSPPLRVPRRHHSTNATWAYERPHPYRIARKSTSTSSTTTTTDDTDRKSRRGIGRLSRDRSEANTPLTTAIEDHTPSDWLNFELGKFAHFTHAYPQSTSSAPVVRNPHIQPALQRALFPTDTAF</sequence>
<dbReference type="AlphaFoldDB" id="A0A0C3QMQ2"/>
<dbReference type="Proteomes" id="UP000054248">
    <property type="component" value="Unassembled WGS sequence"/>
</dbReference>
<evidence type="ECO:0000313" key="2">
    <source>
        <dbReference type="EMBL" id="KIO29191.1"/>
    </source>
</evidence>